<comment type="caution">
    <text evidence="2">The sequence shown here is derived from an EMBL/GenBank/DDBJ whole genome shotgun (WGS) entry which is preliminary data.</text>
</comment>
<evidence type="ECO:0000313" key="2">
    <source>
        <dbReference type="EMBL" id="GAA1070790.1"/>
    </source>
</evidence>
<sequence>MTAGTVRSLHRHPLKSALGEEIAHARITGRGLDGDRVRALLDTATGRVVSAKNPRLWRALLTVTARTTPHGIRLLAADGRELDEAGLTALLGREVRAVDVPPPGAELERSVPEEVLDRGADAEVTSTVHVLGSAAPPGTFFDFAPVHLVSTATLAALGEGTGTGGPVAAARYRPNLVVDTPGRRGFPENGWVGRELRIGDGVRLEVLAATPRCAVPTLAHGALPRDLEALRAAARLNRVEPLPGTGPMPCAGVYARVLAGGTVRRGDAVSLR</sequence>
<dbReference type="InterPro" id="IPR005303">
    <property type="entry name" value="MOCOS_middle"/>
</dbReference>
<dbReference type="Proteomes" id="UP001499987">
    <property type="component" value="Unassembled WGS sequence"/>
</dbReference>
<dbReference type="PROSITE" id="PS51340">
    <property type="entry name" value="MOSC"/>
    <property type="match status" value="1"/>
</dbReference>
<protein>
    <submittedName>
        <fullName evidence="2">MOSC domain-containing protein</fullName>
    </submittedName>
</protein>
<dbReference type="InterPro" id="IPR005302">
    <property type="entry name" value="MoCF_Sase_C"/>
</dbReference>
<dbReference type="SUPFAM" id="SSF50800">
    <property type="entry name" value="PK beta-barrel domain-like"/>
    <property type="match status" value="1"/>
</dbReference>
<feature type="domain" description="MOSC" evidence="1">
    <location>
        <begin position="118"/>
        <end position="272"/>
    </location>
</feature>
<organism evidence="2 3">
    <name type="scientific">Kitasatospora arboriphila</name>
    <dbReference type="NCBI Taxonomy" id="258052"/>
    <lineage>
        <taxon>Bacteria</taxon>
        <taxon>Bacillati</taxon>
        <taxon>Actinomycetota</taxon>
        <taxon>Actinomycetes</taxon>
        <taxon>Kitasatosporales</taxon>
        <taxon>Streptomycetaceae</taxon>
        <taxon>Kitasatospora</taxon>
    </lineage>
</organism>
<keyword evidence="3" id="KW-1185">Reference proteome</keyword>
<gene>
    <name evidence="2" type="ORF">GCM10009663_07110</name>
</gene>
<dbReference type="Pfam" id="PF03476">
    <property type="entry name" value="MOSC_N"/>
    <property type="match status" value="1"/>
</dbReference>
<dbReference type="Gene3D" id="2.40.33.20">
    <property type="entry name" value="PK beta-barrel domain-like"/>
    <property type="match status" value="1"/>
</dbReference>
<evidence type="ECO:0000259" key="1">
    <source>
        <dbReference type="PROSITE" id="PS51340"/>
    </source>
</evidence>
<dbReference type="Pfam" id="PF03473">
    <property type="entry name" value="MOSC"/>
    <property type="match status" value="1"/>
</dbReference>
<proteinExistence type="predicted"/>
<dbReference type="InterPro" id="IPR011037">
    <property type="entry name" value="Pyrv_Knase-like_insert_dom_sf"/>
</dbReference>
<dbReference type="EMBL" id="BAAALD010000004">
    <property type="protein sequence ID" value="GAA1070790.1"/>
    <property type="molecule type" value="Genomic_DNA"/>
</dbReference>
<accession>A0ABN1TA77</accession>
<evidence type="ECO:0000313" key="3">
    <source>
        <dbReference type="Proteomes" id="UP001499987"/>
    </source>
</evidence>
<name>A0ABN1TA77_9ACTN</name>
<reference evidence="2 3" key="1">
    <citation type="journal article" date="2019" name="Int. J. Syst. Evol. Microbiol.">
        <title>The Global Catalogue of Microorganisms (GCM) 10K type strain sequencing project: providing services to taxonomists for standard genome sequencing and annotation.</title>
        <authorList>
            <consortium name="The Broad Institute Genomics Platform"/>
            <consortium name="The Broad Institute Genome Sequencing Center for Infectious Disease"/>
            <person name="Wu L."/>
            <person name="Ma J."/>
        </authorList>
    </citation>
    <scope>NUCLEOTIDE SEQUENCE [LARGE SCALE GENOMIC DNA]</scope>
    <source>
        <strain evidence="2 3">JCM 13002</strain>
    </source>
</reference>